<dbReference type="AlphaFoldDB" id="A0A7C5DB28"/>
<reference evidence="1" key="1">
    <citation type="journal article" date="2020" name="mSystems">
        <title>Genome- and Community-Level Interaction Insights into Carbon Utilization and Element Cycling Functions of Hydrothermarchaeota in Hydrothermal Sediment.</title>
        <authorList>
            <person name="Zhou Z."/>
            <person name="Liu Y."/>
            <person name="Xu W."/>
            <person name="Pan J."/>
            <person name="Luo Z.H."/>
            <person name="Li M."/>
        </authorList>
    </citation>
    <scope>NUCLEOTIDE SEQUENCE [LARGE SCALE GENOMIC DNA]</scope>
    <source>
        <strain evidence="1">HyVt-74</strain>
    </source>
</reference>
<name>A0A7C5DB28_UNCW3</name>
<protein>
    <submittedName>
        <fullName evidence="1">Uncharacterized protein</fullName>
    </submittedName>
</protein>
<evidence type="ECO:0000313" key="1">
    <source>
        <dbReference type="EMBL" id="HHE04941.1"/>
    </source>
</evidence>
<comment type="caution">
    <text evidence="1">The sequence shown here is derived from an EMBL/GenBank/DDBJ whole genome shotgun (WGS) entry which is preliminary data.</text>
</comment>
<proteinExistence type="predicted"/>
<accession>A0A7C5DB28</accession>
<gene>
    <name evidence="1" type="ORF">ENL19_02635</name>
</gene>
<dbReference type="Proteomes" id="UP000886110">
    <property type="component" value="Unassembled WGS sequence"/>
</dbReference>
<organism evidence="1">
    <name type="scientific">candidate division WOR-3 bacterium</name>
    <dbReference type="NCBI Taxonomy" id="2052148"/>
    <lineage>
        <taxon>Bacteria</taxon>
        <taxon>Bacteria division WOR-3</taxon>
    </lineage>
</organism>
<dbReference type="EMBL" id="DRTB01000201">
    <property type="protein sequence ID" value="HHE04941.1"/>
    <property type="molecule type" value="Genomic_DNA"/>
</dbReference>
<sequence length="73" mass="9029">MLDRKVVEKYLNEELAGIEIPEDISKDTLVETFCKFTEDDYYEWLKDNFKSFFNHYNPDWNWIRERIGHYSEN</sequence>